<dbReference type="Pfam" id="PF02116">
    <property type="entry name" value="STE2"/>
    <property type="match status" value="1"/>
</dbReference>
<dbReference type="GO" id="GO:0000750">
    <property type="term" value="P:pheromone-dependent signal transduction involved in conjugation with cellular fusion"/>
    <property type="evidence" value="ECO:0007669"/>
    <property type="project" value="TreeGrafter"/>
</dbReference>
<dbReference type="PANTHER" id="PTHR28009">
    <property type="entry name" value="PHEROMONE ALPHA FACTOR RECEPTOR"/>
    <property type="match status" value="1"/>
</dbReference>
<dbReference type="CDD" id="cd14939">
    <property type="entry name" value="7tmD_STE2"/>
    <property type="match status" value="1"/>
</dbReference>
<reference evidence="2" key="1">
    <citation type="submission" date="2022-03" db="EMBL/GenBank/DDBJ databases">
        <authorList>
            <person name="Legras J.-L."/>
            <person name="Devillers H."/>
            <person name="Grondin C."/>
        </authorList>
    </citation>
    <scope>NUCLEOTIDE SEQUENCE</scope>
    <source>
        <strain evidence="2">CLIB 1423</strain>
    </source>
</reference>
<sequence length="381" mass="42371">MSTVLLNFTLSGETYSLPFAQIDYYHSYFMKYAFVYGTAIGSCIITVIMMWICSSKKTSPIFILNQLTLLFMLIRSTLFIAYLRGPFTAMSYMVLFDSSTISDPYQAYQVTVAASAIEIPLVTCIQLSLIYQIFTVFRTQKFKQLKFILVGIFCSLAVVIVAIYIYSIVAFADESKVYYEPTHQAGYYASWSSNLPFTLFSASVIASSTIFIFKLVMAIRSRKILGLKQFGPFHVLVIMSTQTMIIPSVLLIIGFTTDSSYTPTIGMLITVLSLPLSSMWAFSLNNNSHPTSSALSLISRSSSGSSENTAISAAINSYSMFTKTQKKGPDLENGDAMAERKLEDQYFEGTNSEASYEMQLEGASLIDRKNDSISVKSESVK</sequence>
<keyword evidence="1" id="KW-0812">Transmembrane</keyword>
<feature type="transmembrane region" description="Helical" evidence="1">
    <location>
        <begin position="33"/>
        <end position="54"/>
    </location>
</feature>
<keyword evidence="1" id="KW-1133">Transmembrane helix</keyword>
<protein>
    <submittedName>
        <fullName evidence="2">Pheromone alpha factor receptor</fullName>
    </submittedName>
</protein>
<dbReference type="InterPro" id="IPR027458">
    <property type="entry name" value="STE2_TM1-TM2_sf"/>
</dbReference>
<dbReference type="GO" id="GO:0038038">
    <property type="term" value="C:G protein-coupled receptor homodimeric complex"/>
    <property type="evidence" value="ECO:0007669"/>
    <property type="project" value="TreeGrafter"/>
</dbReference>
<feature type="transmembrane region" description="Helical" evidence="1">
    <location>
        <begin position="231"/>
        <end position="255"/>
    </location>
</feature>
<evidence type="ECO:0000313" key="2">
    <source>
        <dbReference type="EMBL" id="CAH2352880.1"/>
    </source>
</evidence>
<dbReference type="EMBL" id="CAKXYY010000008">
    <property type="protein sequence ID" value="CAH2352880.1"/>
    <property type="molecule type" value="Genomic_DNA"/>
</dbReference>
<proteinExistence type="predicted"/>
<feature type="transmembrane region" description="Helical" evidence="1">
    <location>
        <begin position="147"/>
        <end position="172"/>
    </location>
</feature>
<dbReference type="GO" id="GO:0004932">
    <property type="term" value="F:mating-type factor pheromone receptor activity"/>
    <property type="evidence" value="ECO:0007669"/>
    <property type="project" value="InterPro"/>
</dbReference>
<keyword evidence="2" id="KW-0675">Receptor</keyword>
<dbReference type="AlphaFoldDB" id="A0A9P0QP77"/>
<gene>
    <name evidence="2" type="ORF">CLIB1423_08S03224</name>
</gene>
<name>A0A9P0QP77_9ASCO</name>
<evidence type="ECO:0000313" key="3">
    <source>
        <dbReference type="Proteomes" id="UP000837801"/>
    </source>
</evidence>
<dbReference type="PRINTS" id="PR00250">
    <property type="entry name" value="GPCRSTE2"/>
</dbReference>
<feature type="transmembrane region" description="Helical" evidence="1">
    <location>
        <begin position="112"/>
        <end position="135"/>
    </location>
</feature>
<feature type="transmembrane region" description="Helical" evidence="1">
    <location>
        <begin position="61"/>
        <end position="83"/>
    </location>
</feature>
<evidence type="ECO:0000256" key="1">
    <source>
        <dbReference type="SAM" id="Phobius"/>
    </source>
</evidence>
<keyword evidence="3" id="KW-1185">Reference proteome</keyword>
<dbReference type="OrthoDB" id="5402633at2759"/>
<feature type="transmembrane region" description="Helical" evidence="1">
    <location>
        <begin position="197"/>
        <end position="219"/>
    </location>
</feature>
<organism evidence="2 3">
    <name type="scientific">[Candida] railenensis</name>
    <dbReference type="NCBI Taxonomy" id="45579"/>
    <lineage>
        <taxon>Eukaryota</taxon>
        <taxon>Fungi</taxon>
        <taxon>Dikarya</taxon>
        <taxon>Ascomycota</taxon>
        <taxon>Saccharomycotina</taxon>
        <taxon>Pichiomycetes</taxon>
        <taxon>Debaryomycetaceae</taxon>
        <taxon>Kurtzmaniella</taxon>
    </lineage>
</organism>
<dbReference type="Gene3D" id="1.10.287.920">
    <property type="entry name" value="Pheromone alpha factor receptor"/>
    <property type="match status" value="1"/>
</dbReference>
<dbReference type="InterPro" id="IPR000366">
    <property type="entry name" value="GPCR_STE2"/>
</dbReference>
<dbReference type="Proteomes" id="UP000837801">
    <property type="component" value="Unassembled WGS sequence"/>
</dbReference>
<keyword evidence="1" id="KW-0472">Membrane</keyword>
<accession>A0A9P0QP77</accession>
<dbReference type="PANTHER" id="PTHR28009:SF1">
    <property type="entry name" value="PHEROMONE ALPHA FACTOR RECEPTOR"/>
    <property type="match status" value="1"/>
</dbReference>
<comment type="caution">
    <text evidence="2">The sequence shown here is derived from an EMBL/GenBank/DDBJ whole genome shotgun (WGS) entry which is preliminary data.</text>
</comment>
<feature type="transmembrane region" description="Helical" evidence="1">
    <location>
        <begin position="261"/>
        <end position="282"/>
    </location>
</feature>